<evidence type="ECO:0000313" key="3">
    <source>
        <dbReference type="Proteomes" id="UP001159363"/>
    </source>
</evidence>
<feature type="region of interest" description="Disordered" evidence="1">
    <location>
        <begin position="175"/>
        <end position="201"/>
    </location>
</feature>
<dbReference type="Proteomes" id="UP001159363">
    <property type="component" value="Chromosome 4"/>
</dbReference>
<sequence>MEESSAPAGEIIHKTVIQGTPTVSERSDHEAYWILISEGGNRYERRVTSEFYLCLFLLRDTSIRRGGGGGNRYFQKLGTGYIGTFSIPVTDKRYWKYSPFLHRSAARAASRSGQRRSLATTALLRRTVSIDRRAARRGSWFAGASSPGCAASSSAHIGYYAVVRRQQCSPIVLARPEPRPQPYRTSLGRIGSPGEGSSGRPKSIVQLMEWLQEELRRVPMDVLQTLVESMPDRVAAVIAARKNFNTMSVFTRQKAKSKLRNCIRLERASQKQPSDTHETPYIRVKRCREQEINIKAFERVNVDVFTQNKWPCPQHRQTQFVLITPTVRLLASHQGEPGSIRGRITPGFSQVRIVLGDDAGRRVFSGISCFPRPGIPELLHSHLASPSSVLNTSLLRAARISQLTVKVRGFTIYGCVARMLQTTGLQLYGTKVVEDSSPVYGMTLLIRSASYFNSMVTGENIQKTHKMILCPTKVLFLGYSSVSSVPASSRPQGNQGMIDSGETWLASHTLPPAGDADKCRGAYRRSLLAECGNWDIAEEDGRRRKIARRRRARCSWCEWTRGRETRRVSMEQHWNERLRKREIPENSPTKRHRPARLPHAEIRERPRRKLCGDPEANNDGEKKSFKVLNNLRATSTGAATAPPVNVFPPRKRAVYNTRRSSFGQCNMQDAEKNSDRSPERGGAMVDLTRIPEDLGSNLDLDILISSFFPRWKQWKRFSYRTQPHSEAVLAVNCASSVGPAVAAGNCAARVKREYRASLCTFTAKIEVITPPHQPGGGRIEVITPQPGGGRIEVITPSLGREDRGDHPSPQPRGGRIEVITPPPGGGWIERTVMTCGEASERSWVLLFRDWAGDTSEQSRVTTVTSFAMQLVNRHVIPSEENRRAFLRCGHRKWHAMIGLPVAVAARELSTISLGTANQDEECEKHVVNYPCRRRLMYNNVKAVVMCSAAVLAQDPLRGSADSHRGPKSEFDPGAAKCYVVAKLSPVKYSGT</sequence>
<comment type="caution">
    <text evidence="2">The sequence shown here is derived from an EMBL/GenBank/DDBJ whole genome shotgun (WGS) entry which is preliminary data.</text>
</comment>
<reference evidence="2 3" key="1">
    <citation type="submission" date="2023-02" db="EMBL/GenBank/DDBJ databases">
        <title>LHISI_Scaffold_Assembly.</title>
        <authorList>
            <person name="Stuart O.P."/>
            <person name="Cleave R."/>
            <person name="Magrath M.J.L."/>
            <person name="Mikheyev A.S."/>
        </authorList>
    </citation>
    <scope>NUCLEOTIDE SEQUENCE [LARGE SCALE GENOMIC DNA]</scope>
    <source>
        <strain evidence="2">Daus_M_001</strain>
        <tissue evidence="2">Leg muscle</tissue>
    </source>
</reference>
<gene>
    <name evidence="2" type="ORF">PR048_016419</name>
</gene>
<protein>
    <submittedName>
        <fullName evidence="2">Uncharacterized protein</fullName>
    </submittedName>
</protein>
<accession>A0ABQ9HJN3</accession>
<dbReference type="EMBL" id="JARBHB010000005">
    <property type="protein sequence ID" value="KAJ8884562.1"/>
    <property type="molecule type" value="Genomic_DNA"/>
</dbReference>
<feature type="region of interest" description="Disordered" evidence="1">
    <location>
        <begin position="797"/>
        <end position="823"/>
    </location>
</feature>
<keyword evidence="3" id="KW-1185">Reference proteome</keyword>
<organism evidence="2 3">
    <name type="scientific">Dryococelus australis</name>
    <dbReference type="NCBI Taxonomy" id="614101"/>
    <lineage>
        <taxon>Eukaryota</taxon>
        <taxon>Metazoa</taxon>
        <taxon>Ecdysozoa</taxon>
        <taxon>Arthropoda</taxon>
        <taxon>Hexapoda</taxon>
        <taxon>Insecta</taxon>
        <taxon>Pterygota</taxon>
        <taxon>Neoptera</taxon>
        <taxon>Polyneoptera</taxon>
        <taxon>Phasmatodea</taxon>
        <taxon>Verophasmatodea</taxon>
        <taxon>Anareolatae</taxon>
        <taxon>Phasmatidae</taxon>
        <taxon>Eurycanthinae</taxon>
        <taxon>Dryococelus</taxon>
    </lineage>
</organism>
<evidence type="ECO:0000313" key="2">
    <source>
        <dbReference type="EMBL" id="KAJ8884562.1"/>
    </source>
</evidence>
<feature type="region of interest" description="Disordered" evidence="1">
    <location>
        <begin position="661"/>
        <end position="681"/>
    </location>
</feature>
<feature type="compositionally biased region" description="Basic and acidic residues" evidence="1">
    <location>
        <begin position="669"/>
        <end position="679"/>
    </location>
</feature>
<proteinExistence type="predicted"/>
<evidence type="ECO:0000256" key="1">
    <source>
        <dbReference type="SAM" id="MobiDB-lite"/>
    </source>
</evidence>
<feature type="region of interest" description="Disordered" evidence="1">
    <location>
        <begin position="585"/>
        <end position="623"/>
    </location>
</feature>
<name>A0ABQ9HJN3_9NEOP</name>